<comment type="subcellular location">
    <subcellularLocation>
        <location evidence="1">Bacterial flagellum basal body</location>
    </subcellularLocation>
    <subcellularLocation>
        <location evidence="2">Cell membrane</location>
        <topology evidence="2">Multi-pass membrane protein</topology>
    </subcellularLocation>
</comment>
<dbReference type="InterPro" id="IPR002191">
    <property type="entry name" value="Bac_export_3"/>
</dbReference>
<protein>
    <recommendedName>
        <fullName evidence="3">Flagellar biosynthetic protein FliQ</fullName>
    </recommendedName>
</protein>
<sequence>MDSVAVYEVIRQTLIVTLLSSAPVLVVALGVGLSIAFFQALTQIQEMTLTFVPKIVAIFITVALSTPFIFSTLLTLSDRIFDLISNGGF</sequence>
<dbReference type="PRINTS" id="PR00952">
    <property type="entry name" value="TYPE3IMQPROT"/>
</dbReference>
<name>A0A0F9ND39_9ZZZZ</name>
<keyword evidence="6 9" id="KW-1133">Transmembrane helix</keyword>
<evidence type="ECO:0000256" key="5">
    <source>
        <dbReference type="ARBA" id="ARBA00022692"/>
    </source>
</evidence>
<dbReference type="PANTHER" id="PTHR34040">
    <property type="entry name" value="FLAGELLAR BIOSYNTHETIC PROTEIN FLIQ"/>
    <property type="match status" value="1"/>
</dbReference>
<feature type="transmembrane region" description="Helical" evidence="9">
    <location>
        <begin position="55"/>
        <end position="76"/>
    </location>
</feature>
<evidence type="ECO:0000256" key="8">
    <source>
        <dbReference type="ARBA" id="ARBA00023143"/>
    </source>
</evidence>
<accession>A0A0F9ND39</accession>
<feature type="transmembrane region" description="Helical" evidence="9">
    <location>
        <begin position="12"/>
        <end position="35"/>
    </location>
</feature>
<organism evidence="10">
    <name type="scientific">marine sediment metagenome</name>
    <dbReference type="NCBI Taxonomy" id="412755"/>
    <lineage>
        <taxon>unclassified sequences</taxon>
        <taxon>metagenomes</taxon>
        <taxon>ecological metagenomes</taxon>
    </lineage>
</organism>
<dbReference type="InterPro" id="IPR006305">
    <property type="entry name" value="FliQ"/>
</dbReference>
<evidence type="ECO:0000256" key="4">
    <source>
        <dbReference type="ARBA" id="ARBA00022475"/>
    </source>
</evidence>
<dbReference type="EMBL" id="LAZR01007215">
    <property type="protein sequence ID" value="KKM86685.1"/>
    <property type="molecule type" value="Genomic_DNA"/>
</dbReference>
<comment type="caution">
    <text evidence="10">The sequence shown here is derived from an EMBL/GenBank/DDBJ whole genome shotgun (WGS) entry which is preliminary data.</text>
</comment>
<dbReference type="GO" id="GO:0009425">
    <property type="term" value="C:bacterial-type flagellum basal body"/>
    <property type="evidence" value="ECO:0007669"/>
    <property type="project" value="UniProtKB-SubCell"/>
</dbReference>
<keyword evidence="8" id="KW-0975">Bacterial flagellum</keyword>
<keyword evidence="4" id="KW-1003">Cell membrane</keyword>
<keyword evidence="5 9" id="KW-0812">Transmembrane</keyword>
<dbReference type="PANTHER" id="PTHR34040:SF2">
    <property type="entry name" value="FLAGELLAR BIOSYNTHETIC PROTEIN FLIQ"/>
    <property type="match status" value="1"/>
</dbReference>
<dbReference type="GO" id="GO:0005886">
    <property type="term" value="C:plasma membrane"/>
    <property type="evidence" value="ECO:0007669"/>
    <property type="project" value="UniProtKB-SubCell"/>
</dbReference>
<dbReference type="GO" id="GO:0044780">
    <property type="term" value="P:bacterial-type flagellum assembly"/>
    <property type="evidence" value="ECO:0007669"/>
    <property type="project" value="InterPro"/>
</dbReference>
<dbReference type="NCBIfam" id="TIGR01402">
    <property type="entry name" value="fliQ"/>
    <property type="match status" value="1"/>
</dbReference>
<evidence type="ECO:0000313" key="10">
    <source>
        <dbReference type="EMBL" id="KKM86685.1"/>
    </source>
</evidence>
<dbReference type="Pfam" id="PF01313">
    <property type="entry name" value="Bac_export_3"/>
    <property type="match status" value="1"/>
</dbReference>
<proteinExistence type="predicted"/>
<reference evidence="10" key="1">
    <citation type="journal article" date="2015" name="Nature">
        <title>Complex archaea that bridge the gap between prokaryotes and eukaryotes.</title>
        <authorList>
            <person name="Spang A."/>
            <person name="Saw J.H."/>
            <person name="Jorgensen S.L."/>
            <person name="Zaremba-Niedzwiedzka K."/>
            <person name="Martijn J."/>
            <person name="Lind A.E."/>
            <person name="van Eijk R."/>
            <person name="Schleper C."/>
            <person name="Guy L."/>
            <person name="Ettema T.J."/>
        </authorList>
    </citation>
    <scope>NUCLEOTIDE SEQUENCE</scope>
</reference>
<gene>
    <name evidence="10" type="ORF">LCGC14_1276500</name>
</gene>
<dbReference type="PIRSF" id="PIRSF004669">
    <property type="entry name" value="FliQ"/>
    <property type="match status" value="1"/>
</dbReference>
<evidence type="ECO:0000256" key="6">
    <source>
        <dbReference type="ARBA" id="ARBA00022989"/>
    </source>
</evidence>
<evidence type="ECO:0000256" key="9">
    <source>
        <dbReference type="SAM" id="Phobius"/>
    </source>
</evidence>
<evidence type="ECO:0000256" key="7">
    <source>
        <dbReference type="ARBA" id="ARBA00023136"/>
    </source>
</evidence>
<evidence type="ECO:0000256" key="2">
    <source>
        <dbReference type="ARBA" id="ARBA00004651"/>
    </source>
</evidence>
<dbReference type="AlphaFoldDB" id="A0A0F9ND39"/>
<evidence type="ECO:0000256" key="1">
    <source>
        <dbReference type="ARBA" id="ARBA00004117"/>
    </source>
</evidence>
<dbReference type="GO" id="GO:0009306">
    <property type="term" value="P:protein secretion"/>
    <property type="evidence" value="ECO:0007669"/>
    <property type="project" value="InterPro"/>
</dbReference>
<evidence type="ECO:0000256" key="3">
    <source>
        <dbReference type="ARBA" id="ARBA00021718"/>
    </source>
</evidence>
<keyword evidence="7 9" id="KW-0472">Membrane</keyword>